<evidence type="ECO:0000313" key="2">
    <source>
        <dbReference type="Proteomes" id="UP000638918"/>
    </source>
</evidence>
<dbReference type="RefSeq" id="WP_191743105.1">
    <property type="nucleotide sequence ID" value="NZ_JACSQU010000001.1"/>
</dbReference>
<gene>
    <name evidence="1" type="ORF">H9656_04870</name>
</gene>
<comment type="caution">
    <text evidence="1">The sequence shown here is derived from an EMBL/GenBank/DDBJ whole genome shotgun (WGS) entry which is preliminary data.</text>
</comment>
<keyword evidence="2" id="KW-1185">Reference proteome</keyword>
<proteinExistence type="predicted"/>
<reference evidence="1 2" key="1">
    <citation type="submission" date="2020-08" db="EMBL/GenBank/DDBJ databases">
        <title>A Genomic Blueprint of the Chicken Gut Microbiome.</title>
        <authorList>
            <person name="Gilroy R."/>
            <person name="Ravi A."/>
            <person name="Getino M."/>
            <person name="Pursley I."/>
            <person name="Horton D.L."/>
            <person name="Alikhan N.-F."/>
            <person name="Baker D."/>
            <person name="Gharbi K."/>
            <person name="Hall N."/>
            <person name="Watson M."/>
            <person name="Adriaenssens E.M."/>
            <person name="Foster-Nyarko E."/>
            <person name="Jarju S."/>
            <person name="Secka A."/>
            <person name="Antonio M."/>
            <person name="Oren A."/>
            <person name="Chaudhuri R."/>
            <person name="La Ragione R.M."/>
            <person name="Hildebrand F."/>
            <person name="Pallen M.J."/>
        </authorList>
    </citation>
    <scope>NUCLEOTIDE SEQUENCE [LARGE SCALE GENOMIC DNA]</scope>
    <source>
        <strain evidence="1 2">Sa3CVA3</strain>
    </source>
</reference>
<organism evidence="1 2">
    <name type="scientific">Brevundimonas guildfordensis</name>
    <dbReference type="NCBI Taxonomy" id="2762241"/>
    <lineage>
        <taxon>Bacteria</taxon>
        <taxon>Pseudomonadati</taxon>
        <taxon>Pseudomonadota</taxon>
        <taxon>Alphaproteobacteria</taxon>
        <taxon>Caulobacterales</taxon>
        <taxon>Caulobacteraceae</taxon>
        <taxon>Brevundimonas</taxon>
    </lineage>
</organism>
<evidence type="ECO:0000313" key="1">
    <source>
        <dbReference type="EMBL" id="MBD7940715.1"/>
    </source>
</evidence>
<name>A0ABR8QYW0_9CAUL</name>
<dbReference type="EMBL" id="JACSQU010000001">
    <property type="protein sequence ID" value="MBD7940715.1"/>
    <property type="molecule type" value="Genomic_DNA"/>
</dbReference>
<evidence type="ECO:0008006" key="3">
    <source>
        <dbReference type="Google" id="ProtNLM"/>
    </source>
</evidence>
<dbReference type="Proteomes" id="UP000638918">
    <property type="component" value="Unassembled WGS sequence"/>
</dbReference>
<sequence length="109" mass="11753">MESILPGAGPPTFIGRWAAKAEWCAQTTGEGGPIEITTSELRGYENRCSIDSIDEQSNGYEAALSCEGEGVKTSERVRFVATAETLNLTWLDRAADQPVRLTRCTTLAG</sequence>
<protein>
    <recommendedName>
        <fullName evidence="3">DUF3617 family protein</fullName>
    </recommendedName>
</protein>
<accession>A0ABR8QYW0</accession>